<accession>A0A2P2QP74</accession>
<protein>
    <submittedName>
        <fullName evidence="2">Uncharacterized protein</fullName>
    </submittedName>
</protein>
<name>A0A2P2QP74_RHIMU</name>
<keyword evidence="1" id="KW-0472">Membrane</keyword>
<dbReference type="AlphaFoldDB" id="A0A2P2QP74"/>
<proteinExistence type="predicted"/>
<evidence type="ECO:0000256" key="1">
    <source>
        <dbReference type="SAM" id="Phobius"/>
    </source>
</evidence>
<feature type="transmembrane region" description="Helical" evidence="1">
    <location>
        <begin position="18"/>
        <end position="38"/>
    </location>
</feature>
<dbReference type="EMBL" id="GGEC01088241">
    <property type="protein sequence ID" value="MBX68725.1"/>
    <property type="molecule type" value="Transcribed_RNA"/>
</dbReference>
<sequence>MYHDAFKHLGSVSVSGDYVWGIAYLCLNCIFCLHVHLFSL</sequence>
<organism evidence="2">
    <name type="scientific">Rhizophora mucronata</name>
    <name type="common">Asiatic mangrove</name>
    <dbReference type="NCBI Taxonomy" id="61149"/>
    <lineage>
        <taxon>Eukaryota</taxon>
        <taxon>Viridiplantae</taxon>
        <taxon>Streptophyta</taxon>
        <taxon>Embryophyta</taxon>
        <taxon>Tracheophyta</taxon>
        <taxon>Spermatophyta</taxon>
        <taxon>Magnoliopsida</taxon>
        <taxon>eudicotyledons</taxon>
        <taxon>Gunneridae</taxon>
        <taxon>Pentapetalae</taxon>
        <taxon>rosids</taxon>
        <taxon>fabids</taxon>
        <taxon>Malpighiales</taxon>
        <taxon>Rhizophoraceae</taxon>
        <taxon>Rhizophora</taxon>
    </lineage>
</organism>
<reference evidence="2" key="1">
    <citation type="submission" date="2018-02" db="EMBL/GenBank/DDBJ databases">
        <title>Rhizophora mucronata_Transcriptome.</title>
        <authorList>
            <person name="Meera S.P."/>
            <person name="Sreeshan A."/>
            <person name="Augustine A."/>
        </authorList>
    </citation>
    <scope>NUCLEOTIDE SEQUENCE</scope>
    <source>
        <tissue evidence="2">Leaf</tissue>
    </source>
</reference>
<keyword evidence="1" id="KW-0812">Transmembrane</keyword>
<evidence type="ECO:0000313" key="2">
    <source>
        <dbReference type="EMBL" id="MBX68725.1"/>
    </source>
</evidence>
<keyword evidence="1" id="KW-1133">Transmembrane helix</keyword>